<name>A0A0B2QC18_GLYSO</name>
<proteinExistence type="predicted"/>
<protein>
    <submittedName>
        <fullName evidence="1">Uncharacterized protein</fullName>
    </submittedName>
</protein>
<dbReference type="EMBL" id="KN659320">
    <property type="protein sequence ID" value="KHN19161.1"/>
    <property type="molecule type" value="Genomic_DNA"/>
</dbReference>
<evidence type="ECO:0000313" key="1">
    <source>
        <dbReference type="EMBL" id="KHN19161.1"/>
    </source>
</evidence>
<gene>
    <name evidence="1" type="ORF">glysoja_040054</name>
</gene>
<sequence>MSMPCWTFRWACGICSQAILDDVFYFLTTLQSEEGSNCAEQLNDVILLNTRTI</sequence>
<organism evidence="1">
    <name type="scientific">Glycine soja</name>
    <name type="common">Wild soybean</name>
    <dbReference type="NCBI Taxonomy" id="3848"/>
    <lineage>
        <taxon>Eukaryota</taxon>
        <taxon>Viridiplantae</taxon>
        <taxon>Streptophyta</taxon>
        <taxon>Embryophyta</taxon>
        <taxon>Tracheophyta</taxon>
        <taxon>Spermatophyta</taxon>
        <taxon>Magnoliopsida</taxon>
        <taxon>eudicotyledons</taxon>
        <taxon>Gunneridae</taxon>
        <taxon>Pentapetalae</taxon>
        <taxon>rosids</taxon>
        <taxon>fabids</taxon>
        <taxon>Fabales</taxon>
        <taxon>Fabaceae</taxon>
        <taxon>Papilionoideae</taxon>
        <taxon>50 kb inversion clade</taxon>
        <taxon>NPAAA clade</taxon>
        <taxon>indigoferoid/millettioid clade</taxon>
        <taxon>Phaseoleae</taxon>
        <taxon>Glycine</taxon>
        <taxon>Glycine subgen. Soja</taxon>
    </lineage>
</organism>
<accession>A0A0B2QC18</accession>
<reference evidence="1" key="1">
    <citation type="submission" date="2014-07" db="EMBL/GenBank/DDBJ databases">
        <title>Identification of a novel salt tolerance gene in wild soybean by whole-genome sequencing.</title>
        <authorList>
            <person name="Lam H.-M."/>
            <person name="Qi X."/>
            <person name="Li M.-W."/>
            <person name="Liu X."/>
            <person name="Xie M."/>
            <person name="Ni M."/>
            <person name="Xu X."/>
        </authorList>
    </citation>
    <scope>NUCLEOTIDE SEQUENCE [LARGE SCALE GENOMIC DNA]</scope>
    <source>
        <tissue evidence="1">Root</tissue>
    </source>
</reference>
<dbReference type="AlphaFoldDB" id="A0A0B2QC18"/>
<dbReference type="Proteomes" id="UP000053555">
    <property type="component" value="Unassembled WGS sequence"/>
</dbReference>